<evidence type="ECO:0000256" key="6">
    <source>
        <dbReference type="RuleBase" id="RU003682"/>
    </source>
</evidence>
<evidence type="ECO:0000313" key="9">
    <source>
        <dbReference type="Proteomes" id="UP000289738"/>
    </source>
</evidence>
<evidence type="ECO:0000256" key="4">
    <source>
        <dbReference type="ARBA" id="ARBA00023002"/>
    </source>
</evidence>
<evidence type="ECO:0000313" key="8">
    <source>
        <dbReference type="EMBL" id="RYQ96357.1"/>
    </source>
</evidence>
<reference evidence="8 9" key="1">
    <citation type="submission" date="2019-01" db="EMBL/GenBank/DDBJ databases">
        <title>Sequencing of cultivated peanut Arachis hypogaea provides insights into genome evolution and oil improvement.</title>
        <authorList>
            <person name="Chen X."/>
        </authorList>
    </citation>
    <scope>NUCLEOTIDE SEQUENCE [LARGE SCALE GENOMIC DNA]</scope>
    <source>
        <strain evidence="9">cv. Fuhuasheng</strain>
        <tissue evidence="8">Leaves</tissue>
    </source>
</reference>
<feature type="domain" description="Fe2OG dioxygenase" evidence="7">
    <location>
        <begin position="219"/>
        <end position="320"/>
    </location>
</feature>
<dbReference type="InterPro" id="IPR026992">
    <property type="entry name" value="DIOX_N"/>
</dbReference>
<comment type="cofactor">
    <cofactor evidence="1">
        <name>Fe cation</name>
        <dbReference type="ChEBI" id="CHEBI:24875"/>
    </cofactor>
</comment>
<name>A0A444Y364_ARAHY</name>
<gene>
    <name evidence="8" type="ORF">Ahy_B08g092093</name>
</gene>
<evidence type="ECO:0000256" key="2">
    <source>
        <dbReference type="ARBA" id="ARBA00008056"/>
    </source>
</evidence>
<protein>
    <recommendedName>
        <fullName evidence="7">Fe2OG dioxygenase domain-containing protein</fullName>
    </recommendedName>
</protein>
<dbReference type="Proteomes" id="UP000289738">
    <property type="component" value="Chromosome B08"/>
</dbReference>
<accession>A0A444Y364</accession>
<keyword evidence="3 6" id="KW-0479">Metal-binding</keyword>
<dbReference type="PROSITE" id="PS51471">
    <property type="entry name" value="FE2OG_OXY"/>
    <property type="match status" value="1"/>
</dbReference>
<dbReference type="Pfam" id="PF03171">
    <property type="entry name" value="2OG-FeII_Oxy"/>
    <property type="match status" value="1"/>
</dbReference>
<dbReference type="GO" id="GO:0051213">
    <property type="term" value="F:dioxygenase activity"/>
    <property type="evidence" value="ECO:0007669"/>
    <property type="project" value="UniProtKB-ARBA"/>
</dbReference>
<dbReference type="EMBL" id="SDMP01000018">
    <property type="protein sequence ID" value="RYQ96357.1"/>
    <property type="molecule type" value="Genomic_DNA"/>
</dbReference>
<dbReference type="PANTHER" id="PTHR10209">
    <property type="entry name" value="OXIDOREDUCTASE, 2OG-FE II OXYGENASE FAMILY PROTEIN"/>
    <property type="match status" value="1"/>
</dbReference>
<sequence length="372" mass="41922">MESEEAEGTIVKMINNCDDRMSELKAFDDTKGGVKALVDGGVTKIPTMFYHPLDKFPDSSNTEHSLIPVIDLEGVAKDPITRQQVISRIREASETWGFFQVVNHGIPGSVLEEMKEGIKRFFEQDVEVKKEVYSRDNTKPFFYNSNFDLYTSSALNWRDTFGCQLVPLIGKPQDLPEVCRDILLEYGNNVMKLGITLFELLSESLNLHSNYLRDMKLGCTDQISCAGHYYPPCPEPELTMGTTKHSDGAFLTVLLQDHIGGLQILHNDKWIDVHPVPETLVVNIGDLLQLLTNDRFKSVQHRVLANRNDSRVSIASFFGYNSLAPLTKLVSPIKELLSEDNPPKFKETTVAEYAAYFKAKGLGNNPLQDFRI</sequence>
<dbReference type="Gene3D" id="2.60.120.330">
    <property type="entry name" value="B-lactam Antibiotic, Isopenicillin N Synthase, Chain"/>
    <property type="match status" value="1"/>
</dbReference>
<dbReference type="FunFam" id="2.60.120.330:FF:000005">
    <property type="entry name" value="1-aminocyclopropane-1-carboxylate oxidase homolog 1"/>
    <property type="match status" value="1"/>
</dbReference>
<evidence type="ECO:0000256" key="3">
    <source>
        <dbReference type="ARBA" id="ARBA00022723"/>
    </source>
</evidence>
<dbReference type="Pfam" id="PF14226">
    <property type="entry name" value="DIOX_N"/>
    <property type="match status" value="1"/>
</dbReference>
<proteinExistence type="inferred from homology"/>
<evidence type="ECO:0000256" key="5">
    <source>
        <dbReference type="ARBA" id="ARBA00023004"/>
    </source>
</evidence>
<dbReference type="SUPFAM" id="SSF51197">
    <property type="entry name" value="Clavaminate synthase-like"/>
    <property type="match status" value="1"/>
</dbReference>
<dbReference type="InterPro" id="IPR027443">
    <property type="entry name" value="IPNS-like_sf"/>
</dbReference>
<dbReference type="InterPro" id="IPR005123">
    <property type="entry name" value="Oxoglu/Fe-dep_dioxygenase_dom"/>
</dbReference>
<comment type="similarity">
    <text evidence="2 6">Belongs to the iron/ascorbate-dependent oxidoreductase family.</text>
</comment>
<evidence type="ECO:0000256" key="1">
    <source>
        <dbReference type="ARBA" id="ARBA00001962"/>
    </source>
</evidence>
<dbReference type="PANTHER" id="PTHR10209:SF836">
    <property type="entry name" value="2OG-FE(II) OXYGENASE FAMILY OXIDOREDUCTASE"/>
    <property type="match status" value="1"/>
</dbReference>
<dbReference type="AlphaFoldDB" id="A0A444Y364"/>
<dbReference type="InterPro" id="IPR044861">
    <property type="entry name" value="IPNS-like_FE2OG_OXY"/>
</dbReference>
<evidence type="ECO:0000259" key="7">
    <source>
        <dbReference type="PROSITE" id="PS51471"/>
    </source>
</evidence>
<dbReference type="GO" id="GO:0046872">
    <property type="term" value="F:metal ion binding"/>
    <property type="evidence" value="ECO:0007669"/>
    <property type="project" value="UniProtKB-KW"/>
</dbReference>
<organism evidence="8 9">
    <name type="scientific">Arachis hypogaea</name>
    <name type="common">Peanut</name>
    <dbReference type="NCBI Taxonomy" id="3818"/>
    <lineage>
        <taxon>Eukaryota</taxon>
        <taxon>Viridiplantae</taxon>
        <taxon>Streptophyta</taxon>
        <taxon>Embryophyta</taxon>
        <taxon>Tracheophyta</taxon>
        <taxon>Spermatophyta</taxon>
        <taxon>Magnoliopsida</taxon>
        <taxon>eudicotyledons</taxon>
        <taxon>Gunneridae</taxon>
        <taxon>Pentapetalae</taxon>
        <taxon>rosids</taxon>
        <taxon>fabids</taxon>
        <taxon>Fabales</taxon>
        <taxon>Fabaceae</taxon>
        <taxon>Papilionoideae</taxon>
        <taxon>50 kb inversion clade</taxon>
        <taxon>dalbergioids sensu lato</taxon>
        <taxon>Dalbergieae</taxon>
        <taxon>Pterocarpus clade</taxon>
        <taxon>Arachis</taxon>
    </lineage>
</organism>
<dbReference type="STRING" id="3818.A0A444Y364"/>
<comment type="caution">
    <text evidence="8">The sequence shown here is derived from an EMBL/GenBank/DDBJ whole genome shotgun (WGS) entry which is preliminary data.</text>
</comment>
<keyword evidence="9" id="KW-1185">Reference proteome</keyword>
<keyword evidence="5 6" id="KW-0408">Iron</keyword>
<keyword evidence="4 6" id="KW-0560">Oxidoreductase</keyword>